<dbReference type="PANTHER" id="PTHR37302:SF1">
    <property type="entry name" value="PROTEIN DINB"/>
    <property type="match status" value="1"/>
</dbReference>
<dbReference type="EMBL" id="CP011390">
    <property type="protein sequence ID" value="ANE50476.1"/>
    <property type="molecule type" value="Genomic_DNA"/>
</dbReference>
<feature type="binding site" evidence="3">
    <location>
        <position position="142"/>
    </location>
    <ligand>
        <name>a divalent metal cation</name>
        <dbReference type="ChEBI" id="CHEBI:60240"/>
    </ligand>
</feature>
<dbReference type="Gene3D" id="1.20.120.450">
    <property type="entry name" value="dinb family like domain"/>
    <property type="match status" value="1"/>
</dbReference>
<keyword evidence="2 3" id="KW-0479">Metal-binding</keyword>
<dbReference type="Pfam" id="PF05163">
    <property type="entry name" value="DinB"/>
    <property type="match status" value="1"/>
</dbReference>
<evidence type="ECO:0000313" key="5">
    <source>
        <dbReference type="Proteomes" id="UP000077177"/>
    </source>
</evidence>
<evidence type="ECO:0000256" key="3">
    <source>
        <dbReference type="PIRSR" id="PIRSR607837-1"/>
    </source>
</evidence>
<feature type="binding site" evidence="3">
    <location>
        <position position="59"/>
    </location>
    <ligand>
        <name>a divalent metal cation</name>
        <dbReference type="ChEBI" id="CHEBI:60240"/>
    </ligand>
</feature>
<dbReference type="KEGG" id="fla:SY85_08190"/>
<dbReference type="PANTHER" id="PTHR37302">
    <property type="entry name" value="SLR1116 PROTEIN"/>
    <property type="match status" value="1"/>
</dbReference>
<reference evidence="4 5" key="2">
    <citation type="journal article" date="2016" name="Int. J. Syst. Evol. Microbiol.">
        <title>Flavisolibacter tropicus sp. nov., isolated from tropical soil.</title>
        <authorList>
            <person name="Lee J.J."/>
            <person name="Kang M.S."/>
            <person name="Kim G.S."/>
            <person name="Lee C.S."/>
            <person name="Lim S."/>
            <person name="Lee J."/>
            <person name="Roh S.H."/>
            <person name="Kang H."/>
            <person name="Ha J.M."/>
            <person name="Bae S."/>
            <person name="Jung H.Y."/>
            <person name="Kim M.K."/>
        </authorList>
    </citation>
    <scope>NUCLEOTIDE SEQUENCE [LARGE SCALE GENOMIC DNA]</scope>
    <source>
        <strain evidence="4 5">LCS9</strain>
    </source>
</reference>
<accession>A0A172TU14</accession>
<dbReference type="Proteomes" id="UP000077177">
    <property type="component" value="Chromosome"/>
</dbReference>
<feature type="binding site" evidence="3">
    <location>
        <position position="146"/>
    </location>
    <ligand>
        <name>a divalent metal cation</name>
        <dbReference type="ChEBI" id="CHEBI:60240"/>
    </ligand>
</feature>
<gene>
    <name evidence="4" type="ORF">SY85_08190</name>
</gene>
<dbReference type="AlphaFoldDB" id="A0A172TU14"/>
<comment type="similarity">
    <text evidence="1">Belongs to the DinB family.</text>
</comment>
<dbReference type="SUPFAM" id="SSF109854">
    <property type="entry name" value="DinB/YfiT-like putative metalloenzymes"/>
    <property type="match status" value="1"/>
</dbReference>
<evidence type="ECO:0008006" key="6">
    <source>
        <dbReference type="Google" id="ProtNLM"/>
    </source>
</evidence>
<evidence type="ECO:0000256" key="1">
    <source>
        <dbReference type="ARBA" id="ARBA00008635"/>
    </source>
</evidence>
<evidence type="ECO:0000313" key="4">
    <source>
        <dbReference type="EMBL" id="ANE50476.1"/>
    </source>
</evidence>
<reference evidence="5" key="1">
    <citation type="submission" date="2015-01" db="EMBL/GenBank/DDBJ databases">
        <title>Flavisolibacter sp./LCS9/ whole genome sequencing.</title>
        <authorList>
            <person name="Kim M.K."/>
            <person name="Srinivasan S."/>
            <person name="Lee J.-J."/>
        </authorList>
    </citation>
    <scope>NUCLEOTIDE SEQUENCE [LARGE SCALE GENOMIC DNA]</scope>
    <source>
        <strain evidence="5">LCS9</strain>
    </source>
</reference>
<organism evidence="4 5">
    <name type="scientific">Flavisolibacter tropicus</name>
    <dbReference type="NCBI Taxonomy" id="1492898"/>
    <lineage>
        <taxon>Bacteria</taxon>
        <taxon>Pseudomonadati</taxon>
        <taxon>Bacteroidota</taxon>
        <taxon>Chitinophagia</taxon>
        <taxon>Chitinophagales</taxon>
        <taxon>Chitinophagaceae</taxon>
        <taxon>Flavisolibacter</taxon>
    </lineage>
</organism>
<name>A0A172TU14_9BACT</name>
<evidence type="ECO:0000256" key="2">
    <source>
        <dbReference type="ARBA" id="ARBA00022723"/>
    </source>
</evidence>
<sequence>MEIYAQQPFTIMKVLLTQYSAYHLWANQQIFETIEKLPEALQEQHIVSSFPSLKATLLHMLDAESIWWQRMKLLENINRPSENFTGSVSDVAKSLMQQSQQWHEWISNATEHMFEHEFIYYNTKREKFKQAIYQMLLHIFNHGTYHRGQLVTMLRQLDVNTIPPTDFIVWSRKRSII</sequence>
<dbReference type="InterPro" id="IPR034660">
    <property type="entry name" value="DinB/YfiT-like"/>
</dbReference>
<proteinExistence type="inferred from homology"/>
<dbReference type="InterPro" id="IPR007837">
    <property type="entry name" value="DinB"/>
</dbReference>
<dbReference type="PATRIC" id="fig|1492898.3.peg.1762"/>
<keyword evidence="5" id="KW-1185">Reference proteome</keyword>
<dbReference type="GO" id="GO:0046872">
    <property type="term" value="F:metal ion binding"/>
    <property type="evidence" value="ECO:0007669"/>
    <property type="project" value="UniProtKB-KW"/>
</dbReference>
<protein>
    <recommendedName>
        <fullName evidence="6">Damage-inducible protein DinB</fullName>
    </recommendedName>
</protein>